<name>A0AAW2VDZ0_9LAMI</name>
<dbReference type="Pfam" id="PF13456">
    <property type="entry name" value="RVT_3"/>
    <property type="match status" value="1"/>
</dbReference>
<accession>A0AAW2VDZ0</accession>
<evidence type="ECO:0000313" key="2">
    <source>
        <dbReference type="EMBL" id="KAL0427145.1"/>
    </source>
</evidence>
<dbReference type="CDD" id="cd06222">
    <property type="entry name" value="RNase_H_like"/>
    <property type="match status" value="1"/>
</dbReference>
<comment type="caution">
    <text evidence="2">The sequence shown here is derived from an EMBL/GenBank/DDBJ whole genome shotgun (WGS) entry which is preliminary data.</text>
</comment>
<dbReference type="GO" id="GO:0003676">
    <property type="term" value="F:nucleic acid binding"/>
    <property type="evidence" value="ECO:0007669"/>
    <property type="project" value="InterPro"/>
</dbReference>
<gene>
    <name evidence="2" type="ORF">Slati_2889300</name>
</gene>
<organism evidence="2">
    <name type="scientific">Sesamum latifolium</name>
    <dbReference type="NCBI Taxonomy" id="2727402"/>
    <lineage>
        <taxon>Eukaryota</taxon>
        <taxon>Viridiplantae</taxon>
        <taxon>Streptophyta</taxon>
        <taxon>Embryophyta</taxon>
        <taxon>Tracheophyta</taxon>
        <taxon>Spermatophyta</taxon>
        <taxon>Magnoliopsida</taxon>
        <taxon>eudicotyledons</taxon>
        <taxon>Gunneridae</taxon>
        <taxon>Pentapetalae</taxon>
        <taxon>asterids</taxon>
        <taxon>lamiids</taxon>
        <taxon>Lamiales</taxon>
        <taxon>Pedaliaceae</taxon>
        <taxon>Sesamum</taxon>
    </lineage>
</organism>
<protein>
    <recommendedName>
        <fullName evidence="1">RNase H type-1 domain-containing protein</fullName>
    </recommendedName>
</protein>
<dbReference type="EMBL" id="JACGWN010000010">
    <property type="protein sequence ID" value="KAL0427145.1"/>
    <property type="molecule type" value="Genomic_DNA"/>
</dbReference>
<dbReference type="PANTHER" id="PTHR47074:SF11">
    <property type="entry name" value="REVERSE TRANSCRIPTASE-LIKE PROTEIN"/>
    <property type="match status" value="1"/>
</dbReference>
<reference evidence="2" key="1">
    <citation type="submission" date="2020-06" db="EMBL/GenBank/DDBJ databases">
        <authorList>
            <person name="Li T."/>
            <person name="Hu X."/>
            <person name="Zhang T."/>
            <person name="Song X."/>
            <person name="Zhang H."/>
            <person name="Dai N."/>
            <person name="Sheng W."/>
            <person name="Hou X."/>
            <person name="Wei L."/>
        </authorList>
    </citation>
    <scope>NUCLEOTIDE SEQUENCE</scope>
    <source>
        <strain evidence="2">KEN1</strain>
        <tissue evidence="2">Leaf</tissue>
    </source>
</reference>
<evidence type="ECO:0000259" key="1">
    <source>
        <dbReference type="Pfam" id="PF13456"/>
    </source>
</evidence>
<dbReference type="InterPro" id="IPR002156">
    <property type="entry name" value="RNaseH_domain"/>
</dbReference>
<dbReference type="InterPro" id="IPR036397">
    <property type="entry name" value="RNaseH_sf"/>
</dbReference>
<sequence length="143" mass="15862">MGQSLHRQWKLELGSLLATLVDTVGWKSVRQRRVADVELVEAFVAREAISFAHTFQWPRIILEGDCSNIIAKLSAPGLDSSSVGPILRDVKFIAADFTRCHFSHICKTGNRVAHYLARHASFFVSGDTVLPQPCLTLLSSDIE</sequence>
<dbReference type="InterPro" id="IPR044730">
    <property type="entry name" value="RNase_H-like_dom_plant"/>
</dbReference>
<dbReference type="AlphaFoldDB" id="A0AAW2VDZ0"/>
<reference evidence="2" key="2">
    <citation type="journal article" date="2024" name="Plant">
        <title>Genomic evolution and insights into agronomic trait innovations of Sesamum species.</title>
        <authorList>
            <person name="Miao H."/>
            <person name="Wang L."/>
            <person name="Qu L."/>
            <person name="Liu H."/>
            <person name="Sun Y."/>
            <person name="Le M."/>
            <person name="Wang Q."/>
            <person name="Wei S."/>
            <person name="Zheng Y."/>
            <person name="Lin W."/>
            <person name="Duan Y."/>
            <person name="Cao H."/>
            <person name="Xiong S."/>
            <person name="Wang X."/>
            <person name="Wei L."/>
            <person name="Li C."/>
            <person name="Ma Q."/>
            <person name="Ju M."/>
            <person name="Zhao R."/>
            <person name="Li G."/>
            <person name="Mu C."/>
            <person name="Tian Q."/>
            <person name="Mei H."/>
            <person name="Zhang T."/>
            <person name="Gao T."/>
            <person name="Zhang H."/>
        </authorList>
    </citation>
    <scope>NUCLEOTIDE SEQUENCE</scope>
    <source>
        <strain evidence="2">KEN1</strain>
    </source>
</reference>
<dbReference type="PANTHER" id="PTHR47074">
    <property type="entry name" value="BNAC02G40300D PROTEIN"/>
    <property type="match status" value="1"/>
</dbReference>
<feature type="domain" description="RNase H type-1" evidence="1">
    <location>
        <begin position="29"/>
        <end position="120"/>
    </location>
</feature>
<dbReference type="InterPro" id="IPR052929">
    <property type="entry name" value="RNase_H-like_EbsB-rel"/>
</dbReference>
<dbReference type="Gene3D" id="3.30.420.10">
    <property type="entry name" value="Ribonuclease H-like superfamily/Ribonuclease H"/>
    <property type="match status" value="1"/>
</dbReference>
<dbReference type="GO" id="GO:0004523">
    <property type="term" value="F:RNA-DNA hybrid ribonuclease activity"/>
    <property type="evidence" value="ECO:0007669"/>
    <property type="project" value="InterPro"/>
</dbReference>
<proteinExistence type="predicted"/>